<dbReference type="AlphaFoldDB" id="A0A1R3SY59"/>
<dbReference type="Gene3D" id="1.10.10.2910">
    <property type="match status" value="1"/>
</dbReference>
<dbReference type="KEGG" id="psac:PSM36_1025"/>
<evidence type="ECO:0000313" key="3">
    <source>
        <dbReference type="Proteomes" id="UP000187464"/>
    </source>
</evidence>
<dbReference type="RefSeq" id="WP_076929387.1">
    <property type="nucleotide sequence ID" value="NZ_LT605205.1"/>
</dbReference>
<evidence type="ECO:0000313" key="2">
    <source>
        <dbReference type="EMBL" id="SCD19850.1"/>
    </source>
</evidence>
<dbReference type="STRING" id="1642647.PSM36_1025"/>
<dbReference type="Pfam" id="PF06114">
    <property type="entry name" value="Peptidase_M78"/>
    <property type="match status" value="1"/>
</dbReference>
<gene>
    <name evidence="2" type="ORF">PSM36_1025</name>
</gene>
<name>A0A1R3SY59_9BACT</name>
<keyword evidence="3" id="KW-1185">Reference proteome</keyword>
<reference evidence="2 3" key="1">
    <citation type="submission" date="2016-08" db="EMBL/GenBank/DDBJ databases">
        <authorList>
            <person name="Seilhamer J.J."/>
        </authorList>
    </citation>
    <scope>NUCLEOTIDE SEQUENCE [LARGE SCALE GENOMIC DNA]</scope>
    <source>
        <strain evidence="2">M3/6</strain>
    </source>
</reference>
<proteinExistence type="predicted"/>
<dbReference type="InterPro" id="IPR010359">
    <property type="entry name" value="IrrE_HExxH"/>
</dbReference>
<dbReference type="Proteomes" id="UP000187464">
    <property type="component" value="Chromosome I"/>
</dbReference>
<feature type="domain" description="IrrE N-terminal-like" evidence="1">
    <location>
        <begin position="63"/>
        <end position="141"/>
    </location>
</feature>
<sequence length="196" mass="22600">MHEPHAISAWLRQGELQAKQIKAPAFNVKKLKNNIPAIRKLMVEQPVDFFKQLQKLCLQAGVVLLFTPKLPKVPLSGSTRWINDNPLIQLTARYKQNDRFWFTFFHELGHIVLHGKKYISLENVDFAAADPEKEQKAHDFAVKHTGSTHKKIRKDSVINNLSVWLLITCVVLRQCKCVSLPQKRHDKSSHFFAPVF</sequence>
<organism evidence="2 3">
    <name type="scientific">Proteiniphilum saccharofermentans</name>
    <dbReference type="NCBI Taxonomy" id="1642647"/>
    <lineage>
        <taxon>Bacteria</taxon>
        <taxon>Pseudomonadati</taxon>
        <taxon>Bacteroidota</taxon>
        <taxon>Bacteroidia</taxon>
        <taxon>Bacteroidales</taxon>
        <taxon>Dysgonomonadaceae</taxon>
        <taxon>Proteiniphilum</taxon>
    </lineage>
</organism>
<dbReference type="EMBL" id="LT605205">
    <property type="protein sequence ID" value="SCD19850.1"/>
    <property type="molecule type" value="Genomic_DNA"/>
</dbReference>
<protein>
    <recommendedName>
        <fullName evidence="1">IrrE N-terminal-like domain-containing protein</fullName>
    </recommendedName>
</protein>
<accession>A0A1R3SY59</accession>
<evidence type="ECO:0000259" key="1">
    <source>
        <dbReference type="Pfam" id="PF06114"/>
    </source>
</evidence>